<proteinExistence type="predicted"/>
<organism evidence="4 6">
    <name type="scientific">Rotaria sordida</name>
    <dbReference type="NCBI Taxonomy" id="392033"/>
    <lineage>
        <taxon>Eukaryota</taxon>
        <taxon>Metazoa</taxon>
        <taxon>Spiralia</taxon>
        <taxon>Gnathifera</taxon>
        <taxon>Rotifera</taxon>
        <taxon>Eurotatoria</taxon>
        <taxon>Bdelloidea</taxon>
        <taxon>Philodinida</taxon>
        <taxon>Philodinidae</taxon>
        <taxon>Rotaria</taxon>
    </lineage>
</organism>
<dbReference type="Proteomes" id="UP000663882">
    <property type="component" value="Unassembled WGS sequence"/>
</dbReference>
<feature type="region of interest" description="Disordered" evidence="1">
    <location>
        <begin position="64"/>
        <end position="189"/>
    </location>
</feature>
<evidence type="ECO:0000313" key="5">
    <source>
        <dbReference type="EMBL" id="CAF3594124.1"/>
    </source>
</evidence>
<protein>
    <submittedName>
        <fullName evidence="4">Uncharacterized protein</fullName>
    </submittedName>
</protein>
<accession>A0A818HSN1</accession>
<dbReference type="OrthoDB" id="10045298at2759"/>
<dbReference type="Proteomes" id="UP000663823">
    <property type="component" value="Unassembled WGS sequence"/>
</dbReference>
<dbReference type="Proteomes" id="UP000663889">
    <property type="component" value="Unassembled WGS sequence"/>
</dbReference>
<dbReference type="EMBL" id="CAJNOU010000003">
    <property type="protein sequence ID" value="CAF0791539.1"/>
    <property type="molecule type" value="Genomic_DNA"/>
</dbReference>
<sequence length="189" mass="21969">MPLSIESEIDLLYHLSTMSEHVLPKGIFYLLLWKRLNQSSIPPTFSFKEMVDHLRTLYDESVFDNPELPESNDHDFQWNPGDIEQQQQQQQQSEKDSSNKLETTPIPTTPQSLTKTRKRPTSPSSITTNNDINRRSSRQKNNTQTKDEEQQQQQQTKVEKRKSIKDSSRISTRSIPNNDSIGTRLRGQK</sequence>
<evidence type="ECO:0000313" key="4">
    <source>
        <dbReference type="EMBL" id="CAF3513564.1"/>
    </source>
</evidence>
<feature type="compositionally biased region" description="Polar residues" evidence="1">
    <location>
        <begin position="121"/>
        <end position="131"/>
    </location>
</feature>
<gene>
    <name evidence="5" type="ORF">FNK824_LOCUS3074</name>
    <name evidence="4" type="ORF">OTI717_LOCUS2403</name>
    <name evidence="2" type="ORF">RFH988_LOCUS148</name>
    <name evidence="3" type="ORF">SEV965_LOCUS173</name>
</gene>
<dbReference type="Proteomes" id="UP000663874">
    <property type="component" value="Unassembled WGS sequence"/>
</dbReference>
<feature type="compositionally biased region" description="Polar residues" evidence="1">
    <location>
        <begin position="100"/>
        <end position="114"/>
    </location>
</feature>
<evidence type="ECO:0000313" key="3">
    <source>
        <dbReference type="EMBL" id="CAF0791539.1"/>
    </source>
</evidence>
<dbReference type="EMBL" id="CAJOBE010000198">
    <property type="protein sequence ID" value="CAF3594124.1"/>
    <property type="molecule type" value="Genomic_DNA"/>
</dbReference>
<reference evidence="4" key="1">
    <citation type="submission" date="2021-02" db="EMBL/GenBank/DDBJ databases">
        <authorList>
            <person name="Nowell W R."/>
        </authorList>
    </citation>
    <scope>NUCLEOTIDE SEQUENCE</scope>
</reference>
<evidence type="ECO:0000256" key="1">
    <source>
        <dbReference type="SAM" id="MobiDB-lite"/>
    </source>
</evidence>
<evidence type="ECO:0000313" key="2">
    <source>
        <dbReference type="EMBL" id="CAF0731676.1"/>
    </source>
</evidence>
<dbReference type="EMBL" id="CAJOAX010000116">
    <property type="protein sequence ID" value="CAF3513564.1"/>
    <property type="molecule type" value="Genomic_DNA"/>
</dbReference>
<name>A0A818HSN1_9BILA</name>
<dbReference type="AlphaFoldDB" id="A0A818HSN1"/>
<evidence type="ECO:0000313" key="6">
    <source>
        <dbReference type="Proteomes" id="UP000663823"/>
    </source>
</evidence>
<comment type="caution">
    <text evidence="4">The sequence shown here is derived from an EMBL/GenBank/DDBJ whole genome shotgun (WGS) entry which is preliminary data.</text>
</comment>
<dbReference type="EMBL" id="CAJNOO010000003">
    <property type="protein sequence ID" value="CAF0731676.1"/>
    <property type="molecule type" value="Genomic_DNA"/>
</dbReference>